<proteinExistence type="predicted"/>
<evidence type="ECO:0000256" key="1">
    <source>
        <dbReference type="SAM" id="Phobius"/>
    </source>
</evidence>
<dbReference type="RefSeq" id="WP_058400675.1">
    <property type="nucleotide sequence ID" value="NZ_LKCI01000015.1"/>
</dbReference>
<dbReference type="AlphaFoldDB" id="A0AAW3M1J2"/>
<keyword evidence="1" id="KW-0812">Transmembrane</keyword>
<accession>A0AAW3M1J2</accession>
<evidence type="ECO:0008006" key="4">
    <source>
        <dbReference type="Google" id="ProtNLM"/>
    </source>
</evidence>
<reference evidence="2 3" key="1">
    <citation type="submission" date="2015-09" db="EMBL/GenBank/DDBJ databases">
        <title>Genome sequence of ICMP 19499.</title>
        <authorList>
            <person name="Visnovsky S.B."/>
            <person name="Lu A."/>
            <person name="Panda P."/>
            <person name="Pitman A.R."/>
        </authorList>
    </citation>
    <scope>NUCLEOTIDE SEQUENCE [LARGE SCALE GENOMIC DNA]</scope>
    <source>
        <strain evidence="2 3">ICMP 19499</strain>
    </source>
</reference>
<keyword evidence="1" id="KW-1133">Transmembrane helix</keyword>
<protein>
    <recommendedName>
        <fullName evidence="4">SMODS and SLOG-associating 2TM effector domain-containing protein</fullName>
    </recommendedName>
</protein>
<keyword evidence="1" id="KW-0472">Membrane</keyword>
<feature type="transmembrane region" description="Helical" evidence="1">
    <location>
        <begin position="58"/>
        <end position="79"/>
    </location>
</feature>
<evidence type="ECO:0000313" key="3">
    <source>
        <dbReference type="Proteomes" id="UP000054513"/>
    </source>
</evidence>
<organism evidence="2 3">
    <name type="scientific">Pseudomonas savastanoi</name>
    <name type="common">Pseudomonas syringae pv. savastanoi</name>
    <dbReference type="NCBI Taxonomy" id="29438"/>
    <lineage>
        <taxon>Bacteria</taxon>
        <taxon>Pseudomonadati</taxon>
        <taxon>Pseudomonadota</taxon>
        <taxon>Gammaproteobacteria</taxon>
        <taxon>Pseudomonadales</taxon>
        <taxon>Pseudomonadaceae</taxon>
        <taxon>Pseudomonas</taxon>
    </lineage>
</organism>
<dbReference type="Proteomes" id="UP000054513">
    <property type="component" value="Unassembled WGS sequence"/>
</dbReference>
<gene>
    <name evidence="2" type="ORF">AO287_13760</name>
</gene>
<name>A0AAW3M1J2_PSESS</name>
<sequence>MAQERFWKELHELKFNIGFVQRLLLEAEAKERLIKAVIAITSSASIGAWVVWKELAVLWGAIIAASQVLSVIYPLLPYADRLKTFSLMLKDLELLFIEAEHKWQSVADGSMYAQKIDSERTLLHKQKSNILNKYMPTSIFPENPRFADRAEQDAANYFSRYYPEEYEPSKSLGTTKEVAKDGALT</sequence>
<evidence type="ECO:0000313" key="2">
    <source>
        <dbReference type="EMBL" id="KTC60536.1"/>
    </source>
</evidence>
<feature type="transmembrane region" description="Helical" evidence="1">
    <location>
        <begin position="33"/>
        <end position="52"/>
    </location>
</feature>
<comment type="caution">
    <text evidence="2">The sequence shown here is derived from an EMBL/GenBank/DDBJ whole genome shotgun (WGS) entry which is preliminary data.</text>
</comment>
<dbReference type="EMBL" id="LKCI01000015">
    <property type="protein sequence ID" value="KTC60536.1"/>
    <property type="molecule type" value="Genomic_DNA"/>
</dbReference>